<organism evidence="5 6">
    <name type="scientific">Frieseomelitta varia</name>
    <dbReference type="NCBI Taxonomy" id="561572"/>
    <lineage>
        <taxon>Eukaryota</taxon>
        <taxon>Metazoa</taxon>
        <taxon>Ecdysozoa</taxon>
        <taxon>Arthropoda</taxon>
        <taxon>Hexapoda</taxon>
        <taxon>Insecta</taxon>
        <taxon>Pterygota</taxon>
        <taxon>Neoptera</taxon>
        <taxon>Endopterygota</taxon>
        <taxon>Hymenoptera</taxon>
        <taxon>Apocrita</taxon>
        <taxon>Aculeata</taxon>
        <taxon>Apoidea</taxon>
        <taxon>Anthophila</taxon>
        <taxon>Apidae</taxon>
        <taxon>Frieseomelitta</taxon>
    </lineage>
</organism>
<dbReference type="PANTHER" id="PTHR46897">
    <property type="entry name" value="VESICLE-ASSOCIATED MEMBRANE PROTEIN 4"/>
    <property type="match status" value="1"/>
</dbReference>
<accession>A0A833RKG1</accession>
<keyword evidence="3" id="KW-0812">Transmembrane</keyword>
<feature type="compositionally biased region" description="Basic and acidic residues" evidence="2">
    <location>
        <begin position="12"/>
        <end position="23"/>
    </location>
</feature>
<dbReference type="AlphaFoldDB" id="A0A833RKG1"/>
<proteinExistence type="predicted"/>
<feature type="domain" description="V-SNARE coiled-coil homology" evidence="4">
    <location>
        <begin position="52"/>
        <end position="112"/>
    </location>
</feature>
<feature type="region of interest" description="Disordered" evidence="2">
    <location>
        <begin position="1"/>
        <end position="23"/>
    </location>
</feature>
<dbReference type="GO" id="GO:0016192">
    <property type="term" value="P:vesicle-mediated transport"/>
    <property type="evidence" value="ECO:0007669"/>
    <property type="project" value="InterPro"/>
</dbReference>
<keyword evidence="3" id="KW-1133">Transmembrane helix</keyword>
<evidence type="ECO:0000256" key="3">
    <source>
        <dbReference type="SAM" id="Phobius"/>
    </source>
</evidence>
<dbReference type="EMBL" id="WNWW01000062">
    <property type="protein sequence ID" value="KAF3430384.1"/>
    <property type="molecule type" value="Genomic_DNA"/>
</dbReference>
<dbReference type="Proteomes" id="UP000655588">
    <property type="component" value="Unassembled WGS sequence"/>
</dbReference>
<reference evidence="5" key="1">
    <citation type="submission" date="2019-11" db="EMBL/GenBank/DDBJ databases">
        <title>The nuclear and mitochondrial genomes of Frieseomelitta varia - a highly eusocial stingless bee (Meliponini) with a permanently sterile worker caste.</title>
        <authorList>
            <person name="Freitas F.C.P."/>
            <person name="Lourenco A.P."/>
            <person name="Nunes F.M.F."/>
            <person name="Paschoal A.R."/>
            <person name="Abreu F.C.P."/>
            <person name="Barbin F.O."/>
            <person name="Bataglia L."/>
            <person name="Cardoso-Junior C.A.M."/>
            <person name="Cervoni M.S."/>
            <person name="Silva S.R."/>
            <person name="Dalarmi F."/>
            <person name="Del Lama M.A."/>
            <person name="Depintor T.S."/>
            <person name="Ferreira K.M."/>
            <person name="Goria P.S."/>
            <person name="Jaskot M.C."/>
            <person name="Lago D.C."/>
            <person name="Luna-Lucena D."/>
            <person name="Moda L.M."/>
            <person name="Nascimento L."/>
            <person name="Pedrino M."/>
            <person name="Rabico F.O."/>
            <person name="Sanches F.C."/>
            <person name="Santos D.E."/>
            <person name="Santos C.G."/>
            <person name="Vieira J."/>
            <person name="Lopes T.F."/>
            <person name="Barchuk A.R."/>
            <person name="Hartfelder K."/>
            <person name="Simoes Z.L.P."/>
            <person name="Bitondi M.M.G."/>
            <person name="Pinheiro D.G."/>
        </authorList>
    </citation>
    <scope>NUCLEOTIDE SEQUENCE</scope>
    <source>
        <strain evidence="5">USP_RPSP 00005682</strain>
        <tissue evidence="5">Whole individual</tissue>
    </source>
</reference>
<dbReference type="Pfam" id="PF00957">
    <property type="entry name" value="Synaptobrevin"/>
    <property type="match status" value="1"/>
</dbReference>
<evidence type="ECO:0000259" key="4">
    <source>
        <dbReference type="PROSITE" id="PS50892"/>
    </source>
</evidence>
<dbReference type="PROSITE" id="PS50892">
    <property type="entry name" value="V_SNARE"/>
    <property type="match status" value="1"/>
</dbReference>
<evidence type="ECO:0000313" key="5">
    <source>
        <dbReference type="EMBL" id="KAF3430384.1"/>
    </source>
</evidence>
<gene>
    <name evidence="5" type="ORF">E2986_11598</name>
</gene>
<keyword evidence="1" id="KW-0175">Coiled coil</keyword>
<dbReference type="InterPro" id="IPR001388">
    <property type="entry name" value="Synaptobrevin-like"/>
</dbReference>
<keyword evidence="6" id="KW-1185">Reference proteome</keyword>
<evidence type="ECO:0000313" key="6">
    <source>
        <dbReference type="Proteomes" id="UP000655588"/>
    </source>
</evidence>
<keyword evidence="3" id="KW-0472">Membrane</keyword>
<dbReference type="GO" id="GO:0016020">
    <property type="term" value="C:membrane"/>
    <property type="evidence" value="ECO:0007669"/>
    <property type="project" value="InterPro"/>
</dbReference>
<dbReference type="Gene3D" id="1.20.5.110">
    <property type="match status" value="1"/>
</dbReference>
<dbReference type="PRINTS" id="PR00219">
    <property type="entry name" value="SYNAPTOBREVN"/>
</dbReference>
<dbReference type="GO" id="GO:0090161">
    <property type="term" value="P:Golgi ribbon formation"/>
    <property type="evidence" value="ECO:0007669"/>
    <property type="project" value="InterPro"/>
</dbReference>
<comment type="caution">
    <text evidence="5">The sequence shown here is derived from an EMBL/GenBank/DDBJ whole genome shotgun (WGS) entry which is preliminary data.</text>
</comment>
<name>A0A833RKG1_9HYME</name>
<dbReference type="InterPro" id="IPR042887">
    <property type="entry name" value="VAMP4"/>
</dbReference>
<dbReference type="PANTHER" id="PTHR46897:SF1">
    <property type="entry name" value="VESICLE-ASSOCIATED MEMBRANE PROTEIN 4"/>
    <property type="match status" value="1"/>
</dbReference>
<evidence type="ECO:0000256" key="1">
    <source>
        <dbReference type="PROSITE-ProRule" id="PRU00290"/>
    </source>
</evidence>
<dbReference type="SUPFAM" id="SSF58038">
    <property type="entry name" value="SNARE fusion complex"/>
    <property type="match status" value="1"/>
</dbReference>
<protein>
    <recommendedName>
        <fullName evidence="4">V-SNARE coiled-coil homology domain-containing protein</fullName>
    </recommendedName>
</protein>
<dbReference type="InterPro" id="IPR042855">
    <property type="entry name" value="V_SNARE_CC"/>
</dbReference>
<sequence length="164" mass="19085">MSTINKWDLSQEDMKSASKDEKELLLEHDSDSDENMLFNRPSTSVETKVDEKMDNVRLEIQKVTEVMRENVQKVMERGEKLEDLQEASNRLTMAGDEFRAAAKKSQQRAWLQNFKTRIILVTITVTIVICIIGMMHVIARKCMIKACLYSAFKIEMLNHLFRKL</sequence>
<feature type="transmembrane region" description="Helical" evidence="3">
    <location>
        <begin position="118"/>
        <end position="139"/>
    </location>
</feature>
<evidence type="ECO:0000256" key="2">
    <source>
        <dbReference type="SAM" id="MobiDB-lite"/>
    </source>
</evidence>